<proteinExistence type="predicted"/>
<keyword evidence="3" id="KW-1185">Reference proteome</keyword>
<sequence>MFGAEQQEALERRIAELERMVQTLTARADASEARTAPRGEGFEGRLDTLYRAESSGFVAVYFVTGRTAKVQLLVGPHNPPTRVVGVVNSRGSQDSYAGGIVRAGEYWVAASSSRRPNLNFRVHFTPLF</sequence>
<comment type="caution">
    <text evidence="2">The sequence shown here is derived from an EMBL/GenBank/DDBJ whole genome shotgun (WGS) entry which is preliminary data.</text>
</comment>
<reference evidence="2 3" key="1">
    <citation type="submission" date="2021-03" db="EMBL/GenBank/DDBJ databases">
        <title>Sequencing the genomes of 1000 actinobacteria strains.</title>
        <authorList>
            <person name="Klenk H.-P."/>
        </authorList>
    </citation>
    <scope>NUCLEOTIDE SEQUENCE [LARGE SCALE GENOMIC DNA]</scope>
    <source>
        <strain evidence="2 3">DSM 45510</strain>
    </source>
</reference>
<organism evidence="2 3">
    <name type="scientific">Amycolatopsis magusensis</name>
    <dbReference type="NCBI Taxonomy" id="882444"/>
    <lineage>
        <taxon>Bacteria</taxon>
        <taxon>Bacillati</taxon>
        <taxon>Actinomycetota</taxon>
        <taxon>Actinomycetes</taxon>
        <taxon>Pseudonocardiales</taxon>
        <taxon>Pseudonocardiaceae</taxon>
        <taxon>Amycolatopsis</taxon>
    </lineage>
</organism>
<evidence type="ECO:0000313" key="2">
    <source>
        <dbReference type="EMBL" id="MBP2185613.1"/>
    </source>
</evidence>
<evidence type="ECO:0000256" key="1">
    <source>
        <dbReference type="SAM" id="Coils"/>
    </source>
</evidence>
<dbReference type="EMBL" id="JAGGMS010000001">
    <property type="protein sequence ID" value="MBP2185613.1"/>
    <property type="molecule type" value="Genomic_DNA"/>
</dbReference>
<evidence type="ECO:0000313" key="3">
    <source>
        <dbReference type="Proteomes" id="UP000741013"/>
    </source>
</evidence>
<dbReference type="RefSeq" id="WP_209668475.1">
    <property type="nucleotide sequence ID" value="NZ_JAGGMS010000001.1"/>
</dbReference>
<keyword evidence="1" id="KW-0175">Coiled coil</keyword>
<gene>
    <name evidence="2" type="ORF">JOM49_007139</name>
</gene>
<feature type="coiled-coil region" evidence="1">
    <location>
        <begin position="7"/>
        <end position="34"/>
    </location>
</feature>
<dbReference type="Proteomes" id="UP000741013">
    <property type="component" value="Unassembled WGS sequence"/>
</dbReference>
<name>A0ABS4Q1Q7_9PSEU</name>
<protein>
    <submittedName>
        <fullName evidence="2">Uncharacterized protein</fullName>
    </submittedName>
</protein>
<accession>A0ABS4Q1Q7</accession>